<organism evidence="3 4">
    <name type="scientific">Dyadobacter subterraneus</name>
    <dbReference type="NCBI Taxonomy" id="2773304"/>
    <lineage>
        <taxon>Bacteria</taxon>
        <taxon>Pseudomonadati</taxon>
        <taxon>Bacteroidota</taxon>
        <taxon>Cytophagia</taxon>
        <taxon>Cytophagales</taxon>
        <taxon>Spirosomataceae</taxon>
        <taxon>Dyadobacter</taxon>
    </lineage>
</organism>
<dbReference type="Gene3D" id="4.10.1080.10">
    <property type="entry name" value="TSP type-3 repeat"/>
    <property type="match status" value="1"/>
</dbReference>
<feature type="domain" description="DUF4347" evidence="2">
    <location>
        <begin position="25"/>
        <end position="140"/>
    </location>
</feature>
<evidence type="ECO:0000313" key="4">
    <source>
        <dbReference type="Proteomes" id="UP000634134"/>
    </source>
</evidence>
<name>A0ABR9W9K0_9BACT</name>
<feature type="signal peptide" evidence="1">
    <location>
        <begin position="1"/>
        <end position="28"/>
    </location>
</feature>
<dbReference type="InterPro" id="IPR028974">
    <property type="entry name" value="TSP_type-3_rpt"/>
</dbReference>
<comment type="caution">
    <text evidence="3">The sequence shown here is derived from an EMBL/GenBank/DDBJ whole genome shotgun (WGS) entry which is preliminary data.</text>
</comment>
<reference evidence="4" key="1">
    <citation type="submission" date="2023-07" db="EMBL/GenBank/DDBJ databases">
        <title>Dyadobacter sp. nov 'subterranea' isolated from contaminted grondwater.</title>
        <authorList>
            <person name="Szabo I."/>
            <person name="Al-Omari J."/>
            <person name="Szerdahelyi S.G."/>
            <person name="Rado J."/>
        </authorList>
    </citation>
    <scope>NUCLEOTIDE SEQUENCE [LARGE SCALE GENOMIC DNA]</scope>
    <source>
        <strain evidence="4">UP-52</strain>
    </source>
</reference>
<proteinExistence type="predicted"/>
<dbReference type="Pfam" id="PF14252">
    <property type="entry name" value="DUF4347"/>
    <property type="match status" value="1"/>
</dbReference>
<sequence>MRKHFRRKNSIALRLAFLFLILSSPSFALHYIDVQVEGKRQILEALKAAQAGTLHFVSHGRPGQLLIDGQWLDAPKVATLLCKEIKKNPGIRLINIYGCEYGKGIDGHAAVAYLQKTLKVAIAASDNITGKSGDWDLEVGSPGDQVLNPGNYPFDLQQIPNIDSDQDGIPDSLDLDDDNDGILDSEESVTPALVCSLHYPASATTDIVSSTTEFPVGRELVNTYDNDLGTYGGAAQRTAQLTGTVRYTYNTPLNNVTEFQFFSNGGSVLNDGQVTNIASIKFYNSADQLLYQEDNVIIPQASVSTPYVLTFPTPIQGVSSFTLTDLSDQTHGGSSEAIWKEVNIKTCVMSSGDIDTDNDGIVNRLDLDSDGDGCPDSQEAAVVASFTRIPFASTNVTNIGGTQAALLSQINLGTFQDKNSNGFDDRLETSTAGSYAGTYTYTKATDNSNAACITQLDSDADGIADSVDLDDDNDGILDLAESTVSPCSLHYPSNASAAIVSPVNAFPTGRELVNTYDNKLTTFGGSPTNNANLIGTITYTYNTPLDQVTEFQFFSNGGSVLTDGQVTNIASIKFYNSTNQLLYQADNVVIPQASVTTPYILTLPTTLQGVASFTLTDLSDQTHGGASEAIWKDVNLKSCPLPADLDTDNDGIVNRLDLDSDGDGCPDSQEAAVVASFTSVPFSNISVSNAGGESAALSSQVAASSFQDQNGNGFDDRFETGAAGVYAGSYTYEKAINNATAACTPLPVTLISFTAKTSTEGNMLEWETAQEKGFDRFSIERTLDLTAGFTSIGNVNGGLNRYRFTDISAGRGHSYYRLKMIDLDGSAAYSRIVQVYRPYGENEHTIFPNPGIKHTVYIYNYFAIESVQINDLKGNKVKVKTTKHADKYQFDIDPVASPGIYIIQYRVGSDLIRRKFSLN</sequence>
<dbReference type="RefSeq" id="WP_194120385.1">
    <property type="nucleotide sequence ID" value="NZ_JACYGY010000001.1"/>
</dbReference>
<dbReference type="NCBIfam" id="TIGR04183">
    <property type="entry name" value="Por_Secre_tail"/>
    <property type="match status" value="1"/>
</dbReference>
<evidence type="ECO:0000313" key="3">
    <source>
        <dbReference type="EMBL" id="MBE9462162.1"/>
    </source>
</evidence>
<keyword evidence="1" id="KW-0732">Signal</keyword>
<feature type="chain" id="PRO_5046815605" evidence="1">
    <location>
        <begin position="29"/>
        <end position="919"/>
    </location>
</feature>
<dbReference type="EMBL" id="JACYGY010000001">
    <property type="protein sequence ID" value="MBE9462162.1"/>
    <property type="molecule type" value="Genomic_DNA"/>
</dbReference>
<dbReference type="Proteomes" id="UP000634134">
    <property type="component" value="Unassembled WGS sequence"/>
</dbReference>
<gene>
    <name evidence="3" type="ORF">IEE83_09740</name>
</gene>
<protein>
    <submittedName>
        <fullName evidence="3">DUF4347 domain-containing protein</fullName>
    </submittedName>
</protein>
<dbReference type="InterPro" id="IPR025592">
    <property type="entry name" value="DUF4347"/>
</dbReference>
<dbReference type="InterPro" id="IPR026444">
    <property type="entry name" value="Secre_tail"/>
</dbReference>
<evidence type="ECO:0000256" key="1">
    <source>
        <dbReference type="SAM" id="SignalP"/>
    </source>
</evidence>
<keyword evidence="4" id="KW-1185">Reference proteome</keyword>
<accession>A0ABR9W9K0</accession>
<evidence type="ECO:0000259" key="2">
    <source>
        <dbReference type="Pfam" id="PF14252"/>
    </source>
</evidence>